<proteinExistence type="predicted"/>
<dbReference type="Proteomes" id="UP000093053">
    <property type="component" value="Chromosome"/>
</dbReference>
<protein>
    <recommendedName>
        <fullName evidence="4">DUF3040 domain-containing protein</fullName>
    </recommendedName>
</protein>
<evidence type="ECO:0008006" key="4">
    <source>
        <dbReference type="Google" id="ProtNLM"/>
    </source>
</evidence>
<keyword evidence="1" id="KW-0472">Membrane</keyword>
<keyword evidence="1" id="KW-1133">Transmembrane helix</keyword>
<name>A0A1B2HCU3_9PSEU</name>
<dbReference type="EMBL" id="CP016793">
    <property type="protein sequence ID" value="ANZ35540.1"/>
    <property type="molecule type" value="Genomic_DNA"/>
</dbReference>
<feature type="transmembrane region" description="Helical" evidence="1">
    <location>
        <begin position="33"/>
        <end position="52"/>
    </location>
</feature>
<feature type="transmembrane region" description="Helical" evidence="1">
    <location>
        <begin position="58"/>
        <end position="78"/>
    </location>
</feature>
<accession>A0A1B2HCU3</accession>
<keyword evidence="3" id="KW-1185">Reference proteome</keyword>
<dbReference type="AlphaFoldDB" id="A0A1B2HCU3"/>
<organism evidence="2 3">
    <name type="scientific">Lentzea guizhouensis</name>
    <dbReference type="NCBI Taxonomy" id="1586287"/>
    <lineage>
        <taxon>Bacteria</taxon>
        <taxon>Bacillati</taxon>
        <taxon>Actinomycetota</taxon>
        <taxon>Actinomycetes</taxon>
        <taxon>Pseudonocardiales</taxon>
        <taxon>Pseudonocardiaceae</taxon>
        <taxon>Lentzea</taxon>
    </lineage>
</organism>
<dbReference type="STRING" id="1586287.BBK82_05045"/>
<sequence>MPGELAVPHGVEDAPRERGRLAELVDRAQLDRWDYCCAVGLLCLLLGLSLAVGTWLGVAIGIGVALTVFGGLVLALGITGARQQPVVDELQAGG</sequence>
<evidence type="ECO:0000256" key="1">
    <source>
        <dbReference type="SAM" id="Phobius"/>
    </source>
</evidence>
<keyword evidence="1" id="KW-0812">Transmembrane</keyword>
<dbReference type="KEGG" id="led:BBK82_05045"/>
<evidence type="ECO:0000313" key="2">
    <source>
        <dbReference type="EMBL" id="ANZ35540.1"/>
    </source>
</evidence>
<evidence type="ECO:0000313" key="3">
    <source>
        <dbReference type="Proteomes" id="UP000093053"/>
    </source>
</evidence>
<gene>
    <name evidence="2" type="ORF">BBK82_05045</name>
</gene>
<dbReference type="RefSeq" id="WP_065913950.1">
    <property type="nucleotide sequence ID" value="NZ_CP016793.1"/>
</dbReference>
<reference evidence="2 3" key="1">
    <citation type="submission" date="2016-07" db="EMBL/GenBank/DDBJ databases">
        <title>Complete genome sequence of the Lentzea guizhouensis DHS C013.</title>
        <authorList>
            <person name="Cao C."/>
        </authorList>
    </citation>
    <scope>NUCLEOTIDE SEQUENCE [LARGE SCALE GENOMIC DNA]</scope>
    <source>
        <strain evidence="2 3">DHS C013</strain>
    </source>
</reference>